<reference evidence="3" key="1">
    <citation type="journal article" date="2021" name="BMC Genomics">
        <title>Chromosome-level genome assembly and manually-curated proteome of model necrotroph Parastagonospora nodorum Sn15 reveals a genome-wide trove of candidate effector homologs, and redundancy of virulence-related functions within an accessory chromosome.</title>
        <authorList>
            <person name="Bertazzoni S."/>
            <person name="Jones D.A.B."/>
            <person name="Phan H.T."/>
            <person name="Tan K.-C."/>
            <person name="Hane J.K."/>
        </authorList>
    </citation>
    <scope>NUCLEOTIDE SEQUENCE [LARGE SCALE GENOMIC DNA]</scope>
    <source>
        <strain evidence="3">SN15 / ATCC MYA-4574 / FGSC 10173)</strain>
    </source>
</reference>
<dbReference type="PANTHER" id="PTHR37577:SF1">
    <property type="entry name" value="INTEGRAL MEMBRANE PROTEIN"/>
    <property type="match status" value="1"/>
</dbReference>
<dbReference type="Proteomes" id="UP000663193">
    <property type="component" value="Chromosome 22"/>
</dbReference>
<keyword evidence="3" id="KW-1185">Reference proteome</keyword>
<dbReference type="VEuPathDB" id="FungiDB:JI435_130640"/>
<sequence>MAARESLLGWSLPISPQDCAAVNHPIACNFQLYNNASSLTETQKLAPNNDITGRAASIPTPMLTYTELTLPQIMYAFLWSSITALVPSTLLIYDRFQWHFRSHSFSEKHKYLCSIHALQRLLHGISDHQLIAGLALLATLNNQACSISAYHYNIVCTMLILSAVTHLNSLLSIQDFIHKGRIVALVRVAAITAQYGLSAMVLSGRNAKTGRGFPMTAGSLGIMPAPCFLNLNASSYFGFGDAIDAAENFTATAFGSGNATMNATAMMDDTSDGLKMSPFWQYVLLVVVLGFALVFVIAEGTHAWYKDRQEGNKPPPPSKIISAIGIVLSAVGLFASAAVLILVYIQYENLRRGMEISAWYQIHLAERQSWSYSEFMTVFLITSALLHGVKALSESLLGHKGRRFATEANKEYNRVGRMVPDDEQGEKYLDE</sequence>
<keyword evidence="1" id="KW-1133">Transmembrane helix</keyword>
<feature type="transmembrane region" description="Helical" evidence="1">
    <location>
        <begin position="73"/>
        <end position="96"/>
    </location>
</feature>
<gene>
    <name evidence="2" type="ORF">JI435_130640</name>
</gene>
<dbReference type="EMBL" id="CP069044">
    <property type="protein sequence ID" value="QRD07551.1"/>
    <property type="molecule type" value="Genomic_DNA"/>
</dbReference>
<evidence type="ECO:0000313" key="2">
    <source>
        <dbReference type="EMBL" id="QRD07551.1"/>
    </source>
</evidence>
<protein>
    <submittedName>
        <fullName evidence="2">Uncharacterized protein</fullName>
    </submittedName>
</protein>
<feature type="transmembrane region" description="Helical" evidence="1">
    <location>
        <begin position="279"/>
        <end position="299"/>
    </location>
</feature>
<dbReference type="OrthoDB" id="5427664at2759"/>
<feature type="transmembrane region" description="Helical" evidence="1">
    <location>
        <begin position="182"/>
        <end position="202"/>
    </location>
</feature>
<evidence type="ECO:0000256" key="1">
    <source>
        <dbReference type="SAM" id="Phobius"/>
    </source>
</evidence>
<feature type="transmembrane region" description="Helical" evidence="1">
    <location>
        <begin position="150"/>
        <end position="170"/>
    </location>
</feature>
<keyword evidence="1" id="KW-0472">Membrane</keyword>
<dbReference type="PANTHER" id="PTHR37577">
    <property type="entry name" value="INTEGRAL MEMBRANE PROTEIN"/>
    <property type="match status" value="1"/>
</dbReference>
<dbReference type="AlphaFoldDB" id="A0A7U2ICZ8"/>
<proteinExistence type="predicted"/>
<organism evidence="2 3">
    <name type="scientific">Phaeosphaeria nodorum (strain SN15 / ATCC MYA-4574 / FGSC 10173)</name>
    <name type="common">Glume blotch fungus</name>
    <name type="synonym">Parastagonospora nodorum</name>
    <dbReference type="NCBI Taxonomy" id="321614"/>
    <lineage>
        <taxon>Eukaryota</taxon>
        <taxon>Fungi</taxon>
        <taxon>Dikarya</taxon>
        <taxon>Ascomycota</taxon>
        <taxon>Pezizomycotina</taxon>
        <taxon>Dothideomycetes</taxon>
        <taxon>Pleosporomycetidae</taxon>
        <taxon>Pleosporales</taxon>
        <taxon>Pleosporineae</taxon>
        <taxon>Phaeosphaeriaceae</taxon>
        <taxon>Parastagonospora</taxon>
    </lineage>
</organism>
<accession>A0A7U2ICZ8</accession>
<name>A0A7U2ICZ8_PHANO</name>
<evidence type="ECO:0000313" key="3">
    <source>
        <dbReference type="Proteomes" id="UP000663193"/>
    </source>
</evidence>
<dbReference type="InterPro" id="IPR053018">
    <property type="entry name" value="Elsinochrome_Biosynth-Asso"/>
</dbReference>
<keyword evidence="1" id="KW-0812">Transmembrane</keyword>
<feature type="transmembrane region" description="Helical" evidence="1">
    <location>
        <begin position="320"/>
        <end position="345"/>
    </location>
</feature>